<dbReference type="EMBL" id="BOMI01000115">
    <property type="protein sequence ID" value="GID77218.1"/>
    <property type="molecule type" value="Genomic_DNA"/>
</dbReference>
<evidence type="ECO:0000259" key="4">
    <source>
        <dbReference type="PROSITE" id="PS51118"/>
    </source>
</evidence>
<feature type="domain" description="HTH hxlR-type" evidence="4">
    <location>
        <begin position="29"/>
        <end position="135"/>
    </location>
</feature>
<evidence type="ECO:0000256" key="3">
    <source>
        <dbReference type="ARBA" id="ARBA00023163"/>
    </source>
</evidence>
<evidence type="ECO:0000256" key="2">
    <source>
        <dbReference type="ARBA" id="ARBA00023125"/>
    </source>
</evidence>
<keyword evidence="1" id="KW-0805">Transcription regulation</keyword>
<reference evidence="5 6" key="1">
    <citation type="submission" date="2021-01" db="EMBL/GenBank/DDBJ databases">
        <title>Whole genome shotgun sequence of Actinoplanes deccanensis NBRC 13994.</title>
        <authorList>
            <person name="Komaki H."/>
            <person name="Tamura T."/>
        </authorList>
    </citation>
    <scope>NUCLEOTIDE SEQUENCE [LARGE SCALE GENOMIC DNA]</scope>
    <source>
        <strain evidence="5 6">NBRC 13994</strain>
    </source>
</reference>
<keyword evidence="6" id="KW-1185">Reference proteome</keyword>
<dbReference type="Gene3D" id="1.10.10.10">
    <property type="entry name" value="Winged helix-like DNA-binding domain superfamily/Winged helix DNA-binding domain"/>
    <property type="match status" value="1"/>
</dbReference>
<protein>
    <recommendedName>
        <fullName evidence="4">HTH hxlR-type domain-containing protein</fullName>
    </recommendedName>
</protein>
<keyword evidence="3" id="KW-0804">Transcription</keyword>
<comment type="caution">
    <text evidence="5">The sequence shown here is derived from an EMBL/GenBank/DDBJ whole genome shotgun (WGS) entry which is preliminary data.</text>
</comment>
<evidence type="ECO:0000313" key="6">
    <source>
        <dbReference type="Proteomes" id="UP000609879"/>
    </source>
</evidence>
<organism evidence="5 6">
    <name type="scientific">Paractinoplanes deccanensis</name>
    <dbReference type="NCBI Taxonomy" id="113561"/>
    <lineage>
        <taxon>Bacteria</taxon>
        <taxon>Bacillati</taxon>
        <taxon>Actinomycetota</taxon>
        <taxon>Actinomycetes</taxon>
        <taxon>Micromonosporales</taxon>
        <taxon>Micromonosporaceae</taxon>
        <taxon>Paractinoplanes</taxon>
    </lineage>
</organism>
<sequence>MGHFRGAYKRHIRVPQAQGDVMSQYEHTCMIRGDGGRTLRAILDRICNKWTLLIVATLDQGTVRFTDLQHQIPGISQRMLTLTLRHLERDGLVSRTVHAEVPPRVEYALTAMGKSLIAPALALAGWAMEHLPEIEASRGAYEAKGR</sequence>
<dbReference type="Proteomes" id="UP000609879">
    <property type="component" value="Unassembled WGS sequence"/>
</dbReference>
<gene>
    <name evidence="5" type="ORF">Ade02nite_58590</name>
</gene>
<keyword evidence="2" id="KW-0238">DNA-binding</keyword>
<name>A0ABQ3YB55_9ACTN</name>
<proteinExistence type="predicted"/>
<dbReference type="Pfam" id="PF01638">
    <property type="entry name" value="HxlR"/>
    <property type="match status" value="1"/>
</dbReference>
<accession>A0ABQ3YB55</accession>
<dbReference type="PANTHER" id="PTHR33204:SF39">
    <property type="entry name" value="TRANSCRIPTIONAL REGULATORY PROTEIN"/>
    <property type="match status" value="1"/>
</dbReference>
<evidence type="ECO:0000256" key="1">
    <source>
        <dbReference type="ARBA" id="ARBA00023015"/>
    </source>
</evidence>
<evidence type="ECO:0000313" key="5">
    <source>
        <dbReference type="EMBL" id="GID77218.1"/>
    </source>
</evidence>
<dbReference type="PROSITE" id="PS51118">
    <property type="entry name" value="HTH_HXLR"/>
    <property type="match status" value="1"/>
</dbReference>
<dbReference type="PANTHER" id="PTHR33204">
    <property type="entry name" value="TRANSCRIPTIONAL REGULATOR, MARR FAMILY"/>
    <property type="match status" value="1"/>
</dbReference>
<dbReference type="InterPro" id="IPR036390">
    <property type="entry name" value="WH_DNA-bd_sf"/>
</dbReference>
<dbReference type="InterPro" id="IPR036388">
    <property type="entry name" value="WH-like_DNA-bd_sf"/>
</dbReference>
<dbReference type="SUPFAM" id="SSF46785">
    <property type="entry name" value="Winged helix' DNA-binding domain"/>
    <property type="match status" value="1"/>
</dbReference>
<dbReference type="InterPro" id="IPR002577">
    <property type="entry name" value="HTH_HxlR"/>
</dbReference>